<protein>
    <submittedName>
        <fullName evidence="3 4">Uncharacterized protein</fullName>
    </submittedName>
</protein>
<dbReference type="EMBL" id="AMQM01007145">
    <property type="status" value="NOT_ANNOTATED_CDS"/>
    <property type="molecule type" value="Genomic_DNA"/>
</dbReference>
<feature type="compositionally biased region" description="Acidic residues" evidence="1">
    <location>
        <begin position="188"/>
        <end position="199"/>
    </location>
</feature>
<proteinExistence type="predicted"/>
<evidence type="ECO:0000256" key="1">
    <source>
        <dbReference type="SAM" id="MobiDB-lite"/>
    </source>
</evidence>
<dbReference type="InParanoid" id="T1FFP6"/>
<keyword evidence="2" id="KW-0472">Membrane</keyword>
<keyword evidence="5" id="KW-1185">Reference proteome</keyword>
<evidence type="ECO:0000256" key="2">
    <source>
        <dbReference type="SAM" id="Phobius"/>
    </source>
</evidence>
<evidence type="ECO:0000313" key="5">
    <source>
        <dbReference type="Proteomes" id="UP000015101"/>
    </source>
</evidence>
<dbReference type="OrthoDB" id="8006834at2759"/>
<feature type="compositionally biased region" description="Low complexity" evidence="1">
    <location>
        <begin position="200"/>
        <end position="213"/>
    </location>
</feature>
<keyword evidence="2" id="KW-0812">Transmembrane</keyword>
<accession>T1FFP6</accession>
<evidence type="ECO:0000313" key="3">
    <source>
        <dbReference type="EMBL" id="ESN94125.1"/>
    </source>
</evidence>
<dbReference type="RefSeq" id="XP_009027854.1">
    <property type="nucleotide sequence ID" value="XM_009029606.1"/>
</dbReference>
<feature type="region of interest" description="Disordered" evidence="1">
    <location>
        <begin position="181"/>
        <end position="221"/>
    </location>
</feature>
<reference evidence="3 5" key="2">
    <citation type="journal article" date="2013" name="Nature">
        <title>Insights into bilaterian evolution from three spiralian genomes.</title>
        <authorList>
            <person name="Simakov O."/>
            <person name="Marletaz F."/>
            <person name="Cho S.J."/>
            <person name="Edsinger-Gonzales E."/>
            <person name="Havlak P."/>
            <person name="Hellsten U."/>
            <person name="Kuo D.H."/>
            <person name="Larsson T."/>
            <person name="Lv J."/>
            <person name="Arendt D."/>
            <person name="Savage R."/>
            <person name="Osoegawa K."/>
            <person name="de Jong P."/>
            <person name="Grimwood J."/>
            <person name="Chapman J.A."/>
            <person name="Shapiro H."/>
            <person name="Aerts A."/>
            <person name="Otillar R.P."/>
            <person name="Terry A.Y."/>
            <person name="Boore J.L."/>
            <person name="Grigoriev I.V."/>
            <person name="Lindberg D.R."/>
            <person name="Seaver E.C."/>
            <person name="Weisblat D.A."/>
            <person name="Putnam N.H."/>
            <person name="Rokhsar D.S."/>
        </authorList>
    </citation>
    <scope>NUCLEOTIDE SEQUENCE</scope>
</reference>
<reference evidence="5" key="1">
    <citation type="submission" date="2012-12" db="EMBL/GenBank/DDBJ databases">
        <authorList>
            <person name="Hellsten U."/>
            <person name="Grimwood J."/>
            <person name="Chapman J.A."/>
            <person name="Shapiro H."/>
            <person name="Aerts A."/>
            <person name="Otillar R.P."/>
            <person name="Terry A.Y."/>
            <person name="Boore J.L."/>
            <person name="Simakov O."/>
            <person name="Marletaz F."/>
            <person name="Cho S.-J."/>
            <person name="Edsinger-Gonzales E."/>
            <person name="Havlak P."/>
            <person name="Kuo D.-H."/>
            <person name="Larsson T."/>
            <person name="Lv J."/>
            <person name="Arendt D."/>
            <person name="Savage R."/>
            <person name="Osoegawa K."/>
            <person name="de Jong P."/>
            <person name="Lindberg D.R."/>
            <person name="Seaver E.C."/>
            <person name="Weisblat D.A."/>
            <person name="Putnam N.H."/>
            <person name="Grigoriev I.V."/>
            <person name="Rokhsar D.S."/>
        </authorList>
    </citation>
    <scope>NUCLEOTIDE SEQUENCE</scope>
</reference>
<reference evidence="4" key="3">
    <citation type="submission" date="2015-06" db="UniProtKB">
        <authorList>
            <consortium name="EnsemblMetazoa"/>
        </authorList>
    </citation>
    <scope>IDENTIFICATION</scope>
</reference>
<dbReference type="EMBL" id="KB097572">
    <property type="protein sequence ID" value="ESN94125.1"/>
    <property type="molecule type" value="Genomic_DNA"/>
</dbReference>
<dbReference type="GeneID" id="20207645"/>
<dbReference type="HOGENOM" id="CLU_043871_0_0_1"/>
<dbReference type="CTD" id="20207645"/>
<name>T1FFP6_HELRO</name>
<dbReference type="AlphaFoldDB" id="T1FFP6"/>
<evidence type="ECO:0000313" key="4">
    <source>
        <dbReference type="EnsemblMetazoa" id="HelroP180295"/>
    </source>
</evidence>
<sequence>MSYKQSSLSVTKNKDKWSSNLKKFQNTLKRRNKVSIGIKPLYSHSRMPKEWMIIGCYLGLASTEKSRLKRITTLKQEIEQLWSLLNFPILSLRSVGRKIETLLKKYDTHLKKPVGDMREQFDKLFDVTNKTGQWLCAEDKKFYQIQIQSRGKTGYATTKIASQSTIHRSKRKIAGKVNDKLEQKDSFEESSNDSSDNEDSQSSSDDSEATQSSIESFDQSTHLKQSQQSTFSAVSLVQSGKLSWCLHFDGKIIKKKEHQVVLLRNEVKEVRLAVLVLPDGEATTIASAIQKTLNDYNLWAAIKMIVSDTTNVNTGSKSGVVVRLQKLFVQHGESAPVFIGCQHHILDCVLRHVCDALLGDSTESPNMNYPFVSKILKDYEMLKKDLELTLKHSLVSAMPDGILEQFLHCWLSYYCLMNERTFRNCVNLSVNNGVMLGLVIIITELNNMNFFYMLLMNILRRCAVFKLIGLKVHLPYTLNAAMCVQKER</sequence>
<dbReference type="Proteomes" id="UP000015101">
    <property type="component" value="Unassembled WGS sequence"/>
</dbReference>
<keyword evidence="2" id="KW-1133">Transmembrane helix</keyword>
<organism evidence="4 5">
    <name type="scientific">Helobdella robusta</name>
    <name type="common">Californian leech</name>
    <dbReference type="NCBI Taxonomy" id="6412"/>
    <lineage>
        <taxon>Eukaryota</taxon>
        <taxon>Metazoa</taxon>
        <taxon>Spiralia</taxon>
        <taxon>Lophotrochozoa</taxon>
        <taxon>Annelida</taxon>
        <taxon>Clitellata</taxon>
        <taxon>Hirudinea</taxon>
        <taxon>Rhynchobdellida</taxon>
        <taxon>Glossiphoniidae</taxon>
        <taxon>Helobdella</taxon>
    </lineage>
</organism>
<dbReference type="KEGG" id="hro:HELRODRAFT_180295"/>
<gene>
    <name evidence="4" type="primary">20207645</name>
    <name evidence="3" type="ORF">HELRODRAFT_180295</name>
</gene>
<feature type="transmembrane region" description="Helical" evidence="2">
    <location>
        <begin position="433"/>
        <end position="455"/>
    </location>
</feature>
<dbReference type="eggNOG" id="ENOG502SN8A">
    <property type="taxonomic scope" value="Eukaryota"/>
</dbReference>
<dbReference type="EnsemblMetazoa" id="HelroT180295">
    <property type="protein sequence ID" value="HelroP180295"/>
    <property type="gene ID" value="HelroG180295"/>
</dbReference>